<gene>
    <name evidence="1" type="ORF">FLL45_04295</name>
</gene>
<accession>A0A545TIX0</accession>
<evidence type="ECO:0000313" key="2">
    <source>
        <dbReference type="Proteomes" id="UP000317839"/>
    </source>
</evidence>
<name>A0A545TIX0_9GAMM</name>
<keyword evidence="2" id="KW-1185">Reference proteome</keyword>
<evidence type="ECO:0000313" key="1">
    <source>
        <dbReference type="EMBL" id="TQV77174.1"/>
    </source>
</evidence>
<dbReference type="AlphaFoldDB" id="A0A545TIX0"/>
<dbReference type="Proteomes" id="UP000317839">
    <property type="component" value="Unassembled WGS sequence"/>
</dbReference>
<reference evidence="1 2" key="1">
    <citation type="submission" date="2019-06" db="EMBL/GenBank/DDBJ databases">
        <title>Draft genome of Aliikangiella marina GYP-15.</title>
        <authorList>
            <person name="Wang G."/>
        </authorList>
    </citation>
    <scope>NUCLEOTIDE SEQUENCE [LARGE SCALE GENOMIC DNA]</scope>
    <source>
        <strain evidence="1 2">GYP-15</strain>
    </source>
</reference>
<dbReference type="RefSeq" id="WP_142888534.1">
    <property type="nucleotide sequence ID" value="NZ_VIKR01000001.1"/>
</dbReference>
<sequence length="209" mass="23544">MDDKKVFYKQLREDFYPVLRALGFKGSGQNFRRIKGDVIHAINIQNNKYGGSCCVNLGLHLSFLPVAWPKDQIPDLSTIKEIDCVFRTRLAPQGKSDYWWKFKSGLIYPSVEKRVEHLIKTYREEGETKFAQFDTVEKVANMFSIEQIERGDYLEGFGGCVPAHGALIMAKVNKHLGRLELSKSLAGAGLKVLDGAEGLRDELDGFVGK</sequence>
<protein>
    <submittedName>
        <fullName evidence="1">DUF4304 domain-containing protein</fullName>
    </submittedName>
</protein>
<dbReference type="InterPro" id="IPR025412">
    <property type="entry name" value="DUF4304"/>
</dbReference>
<dbReference type="Pfam" id="PF14137">
    <property type="entry name" value="DUF4304"/>
    <property type="match status" value="1"/>
</dbReference>
<proteinExistence type="predicted"/>
<organism evidence="1 2">
    <name type="scientific">Aliikangiella marina</name>
    <dbReference type="NCBI Taxonomy" id="1712262"/>
    <lineage>
        <taxon>Bacteria</taxon>
        <taxon>Pseudomonadati</taxon>
        <taxon>Pseudomonadota</taxon>
        <taxon>Gammaproteobacteria</taxon>
        <taxon>Oceanospirillales</taxon>
        <taxon>Pleioneaceae</taxon>
        <taxon>Aliikangiella</taxon>
    </lineage>
</organism>
<dbReference type="EMBL" id="VIKR01000001">
    <property type="protein sequence ID" value="TQV77174.1"/>
    <property type="molecule type" value="Genomic_DNA"/>
</dbReference>
<comment type="caution">
    <text evidence="1">The sequence shown here is derived from an EMBL/GenBank/DDBJ whole genome shotgun (WGS) entry which is preliminary data.</text>
</comment>
<dbReference type="OrthoDB" id="286123at2"/>